<dbReference type="OrthoDB" id="236500at2157"/>
<dbReference type="InterPro" id="IPR029063">
    <property type="entry name" value="SAM-dependent_MTases_sf"/>
</dbReference>
<evidence type="ECO:0000313" key="2">
    <source>
        <dbReference type="EMBL" id="MXR20315.1"/>
    </source>
</evidence>
<evidence type="ECO:0000256" key="1">
    <source>
        <dbReference type="SAM" id="MobiDB-lite"/>
    </source>
</evidence>
<evidence type="ECO:0000313" key="3">
    <source>
        <dbReference type="Proteomes" id="UP000471521"/>
    </source>
</evidence>
<evidence type="ECO:0008006" key="4">
    <source>
        <dbReference type="Google" id="ProtNLM"/>
    </source>
</evidence>
<keyword evidence="3" id="KW-1185">Reference proteome</keyword>
<gene>
    <name evidence="2" type="ORF">GRX66_06745</name>
</gene>
<accession>A0A6B0SF26</accession>
<reference evidence="2 3" key="1">
    <citation type="submission" date="2019-12" db="EMBL/GenBank/DDBJ databases">
        <title>Isolation and characterization of three novel carbon monoxide-oxidizing members of Halobacteria from salione crusts and soils.</title>
        <authorList>
            <person name="Myers M.R."/>
            <person name="King G.M."/>
        </authorList>
    </citation>
    <scope>NUCLEOTIDE SEQUENCE [LARGE SCALE GENOMIC DNA]</scope>
    <source>
        <strain evidence="2 3">PCN9</strain>
    </source>
</reference>
<sequence length="234" mass="25816">MTLILDLYSGPGGVGLALDALRAEFPVEFEHVGVDIVDYADRYPGQFVQANASDALFLSRFPSPTLLWMSPRCQAYSRLSKANAGRYDWDKTPKEVYPTFADLNVRQVLEVLDPEYYVIENVATCDDLETPARVNGQAFGLPIENERHFETNYPIPNALGSGSPEVVIGRGYEHHELAAAKGVPASWAESEVTSAIPREFVQYVLSYCPAFPQIPAPETTNPRQTTLGESGWSA</sequence>
<protein>
    <recommendedName>
        <fullName evidence="4">DNA (cytosine-5-)-methyltransferase</fullName>
    </recommendedName>
</protein>
<dbReference type="RefSeq" id="WP_159525868.1">
    <property type="nucleotide sequence ID" value="NZ_WUUU01000037.1"/>
</dbReference>
<comment type="caution">
    <text evidence="2">The sequence shown here is derived from an EMBL/GenBank/DDBJ whole genome shotgun (WGS) entry which is preliminary data.</text>
</comment>
<dbReference type="Gene3D" id="3.40.50.150">
    <property type="entry name" value="Vaccinia Virus protein VP39"/>
    <property type="match status" value="1"/>
</dbReference>
<feature type="region of interest" description="Disordered" evidence="1">
    <location>
        <begin position="215"/>
        <end position="234"/>
    </location>
</feature>
<name>A0A6B0SF26_9EURY</name>
<dbReference type="SUPFAM" id="SSF53335">
    <property type="entry name" value="S-adenosyl-L-methionine-dependent methyltransferases"/>
    <property type="match status" value="1"/>
</dbReference>
<proteinExistence type="predicted"/>
<organism evidence="2 3">
    <name type="scientific">Halobacterium bonnevillei</name>
    <dbReference type="NCBI Taxonomy" id="2692200"/>
    <lineage>
        <taxon>Archaea</taxon>
        <taxon>Methanobacteriati</taxon>
        <taxon>Methanobacteriota</taxon>
        <taxon>Stenosarchaea group</taxon>
        <taxon>Halobacteria</taxon>
        <taxon>Halobacteriales</taxon>
        <taxon>Halobacteriaceae</taxon>
        <taxon>Halobacterium</taxon>
    </lineage>
</organism>
<dbReference type="EMBL" id="WUUU01000037">
    <property type="protein sequence ID" value="MXR20315.1"/>
    <property type="molecule type" value="Genomic_DNA"/>
</dbReference>
<dbReference type="AlphaFoldDB" id="A0A6B0SF26"/>
<feature type="compositionally biased region" description="Polar residues" evidence="1">
    <location>
        <begin position="218"/>
        <end position="234"/>
    </location>
</feature>
<dbReference type="Proteomes" id="UP000471521">
    <property type="component" value="Unassembled WGS sequence"/>
</dbReference>